<dbReference type="Gene3D" id="3.30.420.40">
    <property type="match status" value="4"/>
</dbReference>
<evidence type="ECO:0000313" key="12">
    <source>
        <dbReference type="EMBL" id="CAL4904869.1"/>
    </source>
</evidence>
<dbReference type="Pfam" id="PF00022">
    <property type="entry name" value="Actin"/>
    <property type="match status" value="2"/>
</dbReference>
<dbReference type="EMBL" id="OZ075122">
    <property type="protein sequence ID" value="CAL4904869.1"/>
    <property type="molecule type" value="Genomic_DNA"/>
</dbReference>
<dbReference type="Gene3D" id="3.90.640.10">
    <property type="entry name" value="Actin, Chain A, domain 4"/>
    <property type="match status" value="2"/>
</dbReference>
<dbReference type="PRINTS" id="PR00190">
    <property type="entry name" value="ACTIN"/>
</dbReference>
<dbReference type="InterPro" id="IPR004000">
    <property type="entry name" value="Actin"/>
</dbReference>
<dbReference type="GO" id="GO:0005524">
    <property type="term" value="F:ATP binding"/>
    <property type="evidence" value="ECO:0007669"/>
    <property type="project" value="UniProtKB-KW"/>
</dbReference>
<dbReference type="PANTHER" id="PTHR11937">
    <property type="entry name" value="ACTIN"/>
    <property type="match status" value="1"/>
</dbReference>
<evidence type="ECO:0000256" key="8">
    <source>
        <dbReference type="ARBA" id="ARBA00023212"/>
    </source>
</evidence>
<comment type="subcellular location">
    <subcellularLocation>
        <location evidence="2">Cytoplasm</location>
        <location evidence="2">Cytoskeleton</location>
    </subcellularLocation>
</comment>
<evidence type="ECO:0000256" key="9">
    <source>
        <dbReference type="ARBA" id="ARBA00049360"/>
    </source>
</evidence>
<comment type="similarity">
    <text evidence="3 11">Belongs to the actin family.</text>
</comment>
<evidence type="ECO:0000256" key="4">
    <source>
        <dbReference type="ARBA" id="ARBA00022490"/>
    </source>
</evidence>
<dbReference type="SUPFAM" id="SSF53067">
    <property type="entry name" value="Actin-like ATPase domain"/>
    <property type="match status" value="2"/>
</dbReference>
<reference evidence="13" key="1">
    <citation type="submission" date="2024-06" db="EMBL/GenBank/DDBJ databases">
        <authorList>
            <person name="Ryan C."/>
        </authorList>
    </citation>
    <scope>NUCLEOTIDE SEQUENCE [LARGE SCALE GENOMIC DNA]</scope>
</reference>
<evidence type="ECO:0000256" key="7">
    <source>
        <dbReference type="ARBA" id="ARBA00022840"/>
    </source>
</evidence>
<comment type="function">
    <text evidence="1">Essential component of cell cytoskeleton; plays an important role in cytoplasmic streaming, cell shape determination, cell division, organelle movement and extension growth.</text>
</comment>
<dbReference type="AlphaFoldDB" id="A0ABC8W9K5"/>
<evidence type="ECO:0000256" key="2">
    <source>
        <dbReference type="ARBA" id="ARBA00004245"/>
    </source>
</evidence>
<dbReference type="InterPro" id="IPR043129">
    <property type="entry name" value="ATPase_NBD"/>
</dbReference>
<keyword evidence="7" id="KW-0067">ATP-binding</keyword>
<dbReference type="GO" id="GO:0016787">
    <property type="term" value="F:hydrolase activity"/>
    <property type="evidence" value="ECO:0007669"/>
    <property type="project" value="UniProtKB-KW"/>
</dbReference>
<evidence type="ECO:0000256" key="11">
    <source>
        <dbReference type="RuleBase" id="RU000487"/>
    </source>
</evidence>
<evidence type="ECO:0000256" key="1">
    <source>
        <dbReference type="ARBA" id="ARBA00003589"/>
    </source>
</evidence>
<keyword evidence="5" id="KW-0547">Nucleotide-binding</keyword>
<evidence type="ECO:0000313" key="13">
    <source>
        <dbReference type="Proteomes" id="UP001497457"/>
    </source>
</evidence>
<gene>
    <name evidence="12" type="ORF">URODEC1_LOCUS11365</name>
</gene>
<accession>A0ABC8W9K5</accession>
<evidence type="ECO:0000256" key="6">
    <source>
        <dbReference type="ARBA" id="ARBA00022801"/>
    </source>
</evidence>
<dbReference type="PROSITE" id="PS00432">
    <property type="entry name" value="ACTINS_2"/>
    <property type="match status" value="1"/>
</dbReference>
<keyword evidence="4" id="KW-0963">Cytoplasm</keyword>
<dbReference type="Proteomes" id="UP001497457">
    <property type="component" value="Chromosome 12b"/>
</dbReference>
<reference evidence="12 13" key="2">
    <citation type="submission" date="2024-10" db="EMBL/GenBank/DDBJ databases">
        <authorList>
            <person name="Ryan C."/>
        </authorList>
    </citation>
    <scope>NUCLEOTIDE SEQUENCE [LARGE SCALE GENOMIC DNA]</scope>
</reference>
<protein>
    <recommendedName>
        <fullName evidence="10">Actin-1</fullName>
    </recommendedName>
</protein>
<keyword evidence="8" id="KW-0206">Cytoskeleton</keyword>
<keyword evidence="13" id="KW-1185">Reference proteome</keyword>
<evidence type="ECO:0000256" key="5">
    <source>
        <dbReference type="ARBA" id="ARBA00022741"/>
    </source>
</evidence>
<proteinExistence type="inferred from homology"/>
<dbReference type="GO" id="GO:0048767">
    <property type="term" value="P:root hair elongation"/>
    <property type="evidence" value="ECO:0007669"/>
    <property type="project" value="UniProtKB-ARBA"/>
</dbReference>
<dbReference type="GO" id="GO:0005856">
    <property type="term" value="C:cytoskeleton"/>
    <property type="evidence" value="ECO:0007669"/>
    <property type="project" value="UniProtKB-SubCell"/>
</dbReference>
<evidence type="ECO:0000256" key="3">
    <source>
        <dbReference type="ARBA" id="ARBA00006752"/>
    </source>
</evidence>
<keyword evidence="6" id="KW-0378">Hydrolase</keyword>
<comment type="catalytic activity">
    <reaction evidence="9">
        <text>ATP + H2O = ADP + phosphate + H(+)</text>
        <dbReference type="Rhea" id="RHEA:13065"/>
        <dbReference type="ChEBI" id="CHEBI:15377"/>
        <dbReference type="ChEBI" id="CHEBI:15378"/>
        <dbReference type="ChEBI" id="CHEBI:30616"/>
        <dbReference type="ChEBI" id="CHEBI:43474"/>
        <dbReference type="ChEBI" id="CHEBI:456216"/>
    </reaction>
</comment>
<dbReference type="FunFam" id="3.30.420.40:FF:000058">
    <property type="entry name" value="Putative actin-related protein 5"/>
    <property type="match status" value="1"/>
</dbReference>
<sequence>MADGEDIQPLVFDNGTGMVKAGFAGEDEPRAVFPSIVGRTRHTGLMVGQKDAYVGDEAQSKSGILTLKHPIEHGIVSNWDDMEKIWHHTFYNELRVAPEEHPVLLTEVPWNPKTNCEKMIQIMFETFNVPAMYVANQTELSLYASGNTTGIVLDSGYDASHAVPIYEGYTLRHGILRLDLAGRDLTDSLMKILSEGGAGDCQDQFLGCEKSYELPDGQVITIGAERFRCPEVLFQPSMIGMESPGIHETIHNSIMKCDVDIRKDLYNHIVLCGGSTMFPGIADRLRKEITAIAPSSIRVRVVAPPERKYGVWIGGSILASLSTFQQMWVSKDEYDESGPAIVHRRKG</sequence>
<dbReference type="FunFam" id="3.30.420.40:FF:000404">
    <property type="entry name" value="Major actin"/>
    <property type="match status" value="1"/>
</dbReference>
<evidence type="ECO:0000256" key="10">
    <source>
        <dbReference type="ARBA" id="ARBA00074755"/>
    </source>
</evidence>
<dbReference type="SMART" id="SM00268">
    <property type="entry name" value="ACTIN"/>
    <property type="match status" value="1"/>
</dbReference>
<dbReference type="InterPro" id="IPR004001">
    <property type="entry name" value="Actin_CS"/>
</dbReference>
<name>A0ABC8W9K5_9POAL</name>
<organism evidence="12 13">
    <name type="scientific">Urochloa decumbens</name>
    <dbReference type="NCBI Taxonomy" id="240449"/>
    <lineage>
        <taxon>Eukaryota</taxon>
        <taxon>Viridiplantae</taxon>
        <taxon>Streptophyta</taxon>
        <taxon>Embryophyta</taxon>
        <taxon>Tracheophyta</taxon>
        <taxon>Spermatophyta</taxon>
        <taxon>Magnoliopsida</taxon>
        <taxon>Liliopsida</taxon>
        <taxon>Poales</taxon>
        <taxon>Poaceae</taxon>
        <taxon>PACMAD clade</taxon>
        <taxon>Panicoideae</taxon>
        <taxon>Panicodae</taxon>
        <taxon>Paniceae</taxon>
        <taxon>Melinidinae</taxon>
        <taxon>Urochloa</taxon>
    </lineage>
</organism>
<dbReference type="FunFam" id="3.30.420.40:FF:000291">
    <property type="entry name" value="Actin, alpha skeletal muscle"/>
    <property type="match status" value="1"/>
</dbReference>